<accession>A0A7S0L7X0</accession>
<reference evidence="1" key="1">
    <citation type="submission" date="2021-01" db="EMBL/GenBank/DDBJ databases">
        <authorList>
            <person name="Corre E."/>
            <person name="Pelletier E."/>
            <person name="Niang G."/>
            <person name="Scheremetjew M."/>
            <person name="Finn R."/>
            <person name="Kale V."/>
            <person name="Holt S."/>
            <person name="Cochrane G."/>
            <person name="Meng A."/>
            <person name="Brown T."/>
            <person name="Cohen L."/>
        </authorList>
    </citation>
    <scope>NUCLEOTIDE SEQUENCE</scope>
    <source>
        <strain evidence="1">PLY182g</strain>
    </source>
</reference>
<name>A0A7S0L7X0_9EUKA</name>
<gene>
    <name evidence="1" type="ORF">CPEL01642_LOCUS5326</name>
</gene>
<evidence type="ECO:0000313" key="1">
    <source>
        <dbReference type="EMBL" id="CAD8601995.1"/>
    </source>
</evidence>
<sequence>MVDYSRWDKLDDDEADATEVYAARLSSHNESMSVIASWLKEANPDLPDEQVTGMLRFIATQHRGTQKNNVPRAQEIIALQKSRPLPPMLPLLHLFDRARELSTEDAPAEERPKATRIANVALSAINTLYACQHYEGGAEALFDAVRRDPDGPIANKYVGMGFAKECLDSGCPEVAAPPNESWIRKLGKALLWQSLLSLFTMAALQIAMRYSLFPGLMGGVPEPAVAPVEPMQASLVGDAWSEEDFAPSSNSGMGA</sequence>
<dbReference type="AlphaFoldDB" id="A0A7S0L7X0"/>
<dbReference type="EMBL" id="HBEY01010998">
    <property type="protein sequence ID" value="CAD8601995.1"/>
    <property type="molecule type" value="Transcribed_RNA"/>
</dbReference>
<proteinExistence type="predicted"/>
<protein>
    <submittedName>
        <fullName evidence="1">Uncharacterized protein</fullName>
    </submittedName>
</protein>
<organism evidence="1">
    <name type="scientific">Coccolithus braarudii</name>
    <dbReference type="NCBI Taxonomy" id="221442"/>
    <lineage>
        <taxon>Eukaryota</taxon>
        <taxon>Haptista</taxon>
        <taxon>Haptophyta</taxon>
        <taxon>Prymnesiophyceae</taxon>
        <taxon>Coccolithales</taxon>
        <taxon>Coccolithaceae</taxon>
        <taxon>Coccolithus</taxon>
    </lineage>
</organism>